<sequence>MKLSEPELVGQSCDVVTSKKFWKNRLREEEAQRRSEHPEKSIVSYDIASGSSTKTGRSILIEDGALPWIIQNANSDVSPIRCHVELALCHLAQHSNGITRKKMQKTLSIREPFGSYTAYLMTLPVKK</sequence>
<reference evidence="1" key="1">
    <citation type="submission" date="2022-07" db="EMBL/GenBank/DDBJ databases">
        <authorList>
            <person name="Macas J."/>
            <person name="Novak P."/>
            <person name="Neumann P."/>
        </authorList>
    </citation>
    <scope>NUCLEOTIDE SEQUENCE</scope>
</reference>
<dbReference type="AlphaFoldDB" id="A0AAV0EXU4"/>
<proteinExistence type="predicted"/>
<evidence type="ECO:0000313" key="2">
    <source>
        <dbReference type="Proteomes" id="UP001152523"/>
    </source>
</evidence>
<organism evidence="1 2">
    <name type="scientific">Cuscuta epithymum</name>
    <dbReference type="NCBI Taxonomy" id="186058"/>
    <lineage>
        <taxon>Eukaryota</taxon>
        <taxon>Viridiplantae</taxon>
        <taxon>Streptophyta</taxon>
        <taxon>Embryophyta</taxon>
        <taxon>Tracheophyta</taxon>
        <taxon>Spermatophyta</taxon>
        <taxon>Magnoliopsida</taxon>
        <taxon>eudicotyledons</taxon>
        <taxon>Gunneridae</taxon>
        <taxon>Pentapetalae</taxon>
        <taxon>asterids</taxon>
        <taxon>lamiids</taxon>
        <taxon>Solanales</taxon>
        <taxon>Convolvulaceae</taxon>
        <taxon>Cuscuteae</taxon>
        <taxon>Cuscuta</taxon>
        <taxon>Cuscuta subgen. Cuscuta</taxon>
    </lineage>
</organism>
<dbReference type="EMBL" id="CAMAPF010000948">
    <property type="protein sequence ID" value="CAH9128066.1"/>
    <property type="molecule type" value="Genomic_DNA"/>
</dbReference>
<accession>A0AAV0EXU4</accession>
<name>A0AAV0EXU4_9ASTE</name>
<keyword evidence="2" id="KW-1185">Reference proteome</keyword>
<protein>
    <submittedName>
        <fullName evidence="1">Uncharacterized protein</fullName>
    </submittedName>
</protein>
<comment type="caution">
    <text evidence="1">The sequence shown here is derived from an EMBL/GenBank/DDBJ whole genome shotgun (WGS) entry which is preliminary data.</text>
</comment>
<evidence type="ECO:0000313" key="1">
    <source>
        <dbReference type="EMBL" id="CAH9128066.1"/>
    </source>
</evidence>
<gene>
    <name evidence="1" type="ORF">CEPIT_LOCUS28804</name>
</gene>
<dbReference type="Proteomes" id="UP001152523">
    <property type="component" value="Unassembled WGS sequence"/>
</dbReference>